<dbReference type="SMART" id="SM00448">
    <property type="entry name" value="REC"/>
    <property type="match status" value="1"/>
</dbReference>
<protein>
    <submittedName>
        <fullName evidence="3">Response regulator</fullName>
    </submittedName>
</protein>
<dbReference type="PANTHER" id="PTHR43228:SF1">
    <property type="entry name" value="TWO-COMPONENT RESPONSE REGULATOR ARR22"/>
    <property type="match status" value="1"/>
</dbReference>
<dbReference type="InterPro" id="IPR052048">
    <property type="entry name" value="ST_Response_Regulator"/>
</dbReference>
<dbReference type="SUPFAM" id="SSF52172">
    <property type="entry name" value="CheY-like"/>
    <property type="match status" value="1"/>
</dbReference>
<dbReference type="CDD" id="cd00156">
    <property type="entry name" value="REC"/>
    <property type="match status" value="1"/>
</dbReference>
<comment type="caution">
    <text evidence="3">The sequence shown here is derived from an EMBL/GenBank/DDBJ whole genome shotgun (WGS) entry which is preliminary data.</text>
</comment>
<organism evidence="3 4">
    <name type="scientific">Floridaenema evergladense BLCC-F167</name>
    <dbReference type="NCBI Taxonomy" id="3153639"/>
    <lineage>
        <taxon>Bacteria</taxon>
        <taxon>Bacillati</taxon>
        <taxon>Cyanobacteriota</taxon>
        <taxon>Cyanophyceae</taxon>
        <taxon>Oscillatoriophycideae</taxon>
        <taxon>Aerosakkonematales</taxon>
        <taxon>Aerosakkonemataceae</taxon>
        <taxon>Floridanema</taxon>
        <taxon>Floridanema evergladense</taxon>
    </lineage>
</organism>
<accession>A0ABV4WW69</accession>
<evidence type="ECO:0000313" key="4">
    <source>
        <dbReference type="Proteomes" id="UP001576780"/>
    </source>
</evidence>
<reference evidence="3 4" key="1">
    <citation type="submission" date="2024-09" db="EMBL/GenBank/DDBJ databases">
        <title>Floridaenema gen nov. (Aerosakkonemataceae, Aerosakkonematales ord. nov., Cyanobacteria) from benthic tropical and subtropical fresh waters, with the description of four new species.</title>
        <authorList>
            <person name="Moretto J.A."/>
            <person name="Berthold D.E."/>
            <person name="Lefler F.W."/>
            <person name="Huang I.-S."/>
            <person name="Laughinghouse H. IV."/>
        </authorList>
    </citation>
    <scope>NUCLEOTIDE SEQUENCE [LARGE SCALE GENOMIC DNA]</scope>
    <source>
        <strain evidence="3 4">BLCC-F167</strain>
    </source>
</reference>
<dbReference type="Gene3D" id="3.40.50.2300">
    <property type="match status" value="1"/>
</dbReference>
<feature type="domain" description="Response regulatory" evidence="2">
    <location>
        <begin position="3"/>
        <end position="119"/>
    </location>
</feature>
<dbReference type="PANTHER" id="PTHR43228">
    <property type="entry name" value="TWO-COMPONENT RESPONSE REGULATOR"/>
    <property type="match status" value="1"/>
</dbReference>
<keyword evidence="1" id="KW-0597">Phosphoprotein</keyword>
<sequence length="132" mass="15185">MATVLIIEDAALSRQLLRRVLQAQGHTIWEAKNGLEGLEILEKQQQRPDCILVDILMPEMGGIEFLKVMRQQEFKIPTIVITADIQETTRVECLRLGAMTVIHKLVKPDELRHWIDKALENLPIEEIYETNS</sequence>
<dbReference type="Pfam" id="PF00072">
    <property type="entry name" value="Response_reg"/>
    <property type="match status" value="1"/>
</dbReference>
<dbReference type="EMBL" id="JBHFNT010000305">
    <property type="protein sequence ID" value="MFB2839360.1"/>
    <property type="molecule type" value="Genomic_DNA"/>
</dbReference>
<gene>
    <name evidence="3" type="ORF">ACE1CA_33135</name>
</gene>
<dbReference type="InterPro" id="IPR011006">
    <property type="entry name" value="CheY-like_superfamily"/>
</dbReference>
<name>A0ABV4WW69_9CYAN</name>
<dbReference type="Proteomes" id="UP001576780">
    <property type="component" value="Unassembled WGS sequence"/>
</dbReference>
<keyword evidence="4" id="KW-1185">Reference proteome</keyword>
<evidence type="ECO:0000259" key="2">
    <source>
        <dbReference type="PROSITE" id="PS50110"/>
    </source>
</evidence>
<dbReference type="InterPro" id="IPR001789">
    <property type="entry name" value="Sig_transdc_resp-reg_receiver"/>
</dbReference>
<dbReference type="PROSITE" id="PS50110">
    <property type="entry name" value="RESPONSE_REGULATORY"/>
    <property type="match status" value="1"/>
</dbReference>
<dbReference type="RefSeq" id="WP_413281635.1">
    <property type="nucleotide sequence ID" value="NZ_JBHFNT010000305.1"/>
</dbReference>
<feature type="modified residue" description="4-aspartylphosphate" evidence="1">
    <location>
        <position position="54"/>
    </location>
</feature>
<evidence type="ECO:0000313" key="3">
    <source>
        <dbReference type="EMBL" id="MFB2839360.1"/>
    </source>
</evidence>
<proteinExistence type="predicted"/>
<evidence type="ECO:0000256" key="1">
    <source>
        <dbReference type="PROSITE-ProRule" id="PRU00169"/>
    </source>
</evidence>